<feature type="region of interest" description="Disordered" evidence="1">
    <location>
        <begin position="41"/>
        <end position="84"/>
    </location>
</feature>
<reference evidence="4" key="1">
    <citation type="journal article" date="2012" name="G3 (Bethesda)">
        <title>Pichia sorbitophila, an interspecies yeast hybrid reveals early steps of genome resolution following polyploidization.</title>
        <authorList>
            <person name="Leh Louis V."/>
            <person name="Despons L."/>
            <person name="Friedrich A."/>
            <person name="Martin T."/>
            <person name="Durrens P."/>
            <person name="Casaregola S."/>
            <person name="Neuveglise C."/>
            <person name="Fairhead C."/>
            <person name="Marck C."/>
            <person name="Cruz J.A."/>
            <person name="Straub M.L."/>
            <person name="Kugler V."/>
            <person name="Sacerdot C."/>
            <person name="Uzunov Z."/>
            <person name="Thierry A."/>
            <person name="Weiss S."/>
            <person name="Bleykasten C."/>
            <person name="De Montigny J."/>
            <person name="Jacques N."/>
            <person name="Jung P."/>
            <person name="Lemaire M."/>
            <person name="Mallet S."/>
            <person name="Morel G."/>
            <person name="Richard G.F."/>
            <person name="Sarkar A."/>
            <person name="Savel G."/>
            <person name="Schacherer J."/>
            <person name="Seret M.L."/>
            <person name="Talla E."/>
            <person name="Samson G."/>
            <person name="Jubin C."/>
            <person name="Poulain J."/>
            <person name="Vacherie B."/>
            <person name="Barbe V."/>
            <person name="Pelletier E."/>
            <person name="Sherman D.J."/>
            <person name="Westhof E."/>
            <person name="Weissenbach J."/>
            <person name="Baret P.V."/>
            <person name="Wincker P."/>
            <person name="Gaillardin C."/>
            <person name="Dujon B."/>
            <person name="Souciet J.L."/>
        </authorList>
    </citation>
    <scope>NUCLEOTIDE SEQUENCE [LARGE SCALE GENOMIC DNA]</scope>
    <source>
        <strain evidence="4">CBS 270.75 / DBVPG 7215 / KCTC 17166 / NRRL Y-17582</strain>
    </source>
</reference>
<dbReference type="GeneID" id="11472541"/>
<dbReference type="SUPFAM" id="SSF54236">
    <property type="entry name" value="Ubiquitin-like"/>
    <property type="match status" value="1"/>
</dbReference>
<feature type="compositionally biased region" description="Polar residues" evidence="1">
    <location>
        <begin position="248"/>
        <end position="287"/>
    </location>
</feature>
<dbReference type="Gene3D" id="3.10.20.90">
    <property type="entry name" value="Phosphatidylinositol 3-kinase Catalytic Subunit, Chain A, domain 1"/>
    <property type="match status" value="1"/>
</dbReference>
<evidence type="ECO:0000313" key="4">
    <source>
        <dbReference type="Proteomes" id="UP000006790"/>
    </source>
</evidence>
<dbReference type="OMA" id="QDWRQYV"/>
<dbReference type="GO" id="GO:0030010">
    <property type="term" value="P:establishment of cell polarity"/>
    <property type="evidence" value="ECO:0007669"/>
    <property type="project" value="EnsemblFungi"/>
</dbReference>
<dbReference type="STRING" id="931890.G8JM97"/>
<dbReference type="EMBL" id="CP002497">
    <property type="protein sequence ID" value="AET37306.1"/>
    <property type="molecule type" value="Genomic_DNA"/>
</dbReference>
<dbReference type="InterPro" id="IPR013761">
    <property type="entry name" value="SAM/pointed_sf"/>
</dbReference>
<accession>G8JM97</accession>
<dbReference type="GO" id="GO:0000750">
    <property type="term" value="P:pheromone-dependent signal transduction involved in conjugation with cellular fusion"/>
    <property type="evidence" value="ECO:0007669"/>
    <property type="project" value="EnsemblFungi"/>
</dbReference>
<protein>
    <recommendedName>
        <fullName evidence="2">Ras-associating domain-containing protein</fullName>
    </recommendedName>
</protein>
<dbReference type="CDD" id="cd01786">
    <property type="entry name" value="RA_STE50"/>
    <property type="match status" value="1"/>
</dbReference>
<dbReference type="Pfam" id="PF09235">
    <property type="entry name" value="SAM_Ste50p"/>
    <property type="match status" value="1"/>
</dbReference>
<evidence type="ECO:0000256" key="1">
    <source>
        <dbReference type="SAM" id="MobiDB-lite"/>
    </source>
</evidence>
<dbReference type="GO" id="GO:0032093">
    <property type="term" value="F:SAM domain binding"/>
    <property type="evidence" value="ECO:0007669"/>
    <property type="project" value="EnsemblFungi"/>
</dbReference>
<dbReference type="AlphaFoldDB" id="G8JM97"/>
<dbReference type="GO" id="GO:0001402">
    <property type="term" value="P:signal transduction involved in filamentous growth"/>
    <property type="evidence" value="ECO:0007669"/>
    <property type="project" value="EnsemblFungi"/>
</dbReference>
<dbReference type="Pfam" id="PF00788">
    <property type="entry name" value="RA"/>
    <property type="match status" value="1"/>
</dbReference>
<dbReference type="HOGENOM" id="CLU_051042_0_0_1"/>
<dbReference type="InterPro" id="IPR000159">
    <property type="entry name" value="RA_dom"/>
</dbReference>
<dbReference type="SMART" id="SM00314">
    <property type="entry name" value="RA"/>
    <property type="match status" value="1"/>
</dbReference>
<sequence>MTLTSDSFSRSLETYHNWSVDEVIEWTWSELQLNCSLPDESDTSINVGGSVKEDGRKNSDNEETSTEDKPLKKQEIEEGSEQMYVGSDTSACISPIIDPYSSIKSNFHENAITGDVLPFLSLEDCKRVFNNDTKLAVKFKVSINKLERVTNPTDRNDKELVNTLNNLHITISEKLQEYQSHYSRLRMDVLEVMKRSATNSAAFSSGTHPQQSIQVQDYFERPQHNHHSGYPSPISPRNHPVTGPLQRRASSSTAPNVGQQSGMSSTTALGGSAGNSSSQLANNTSPNEPLKQLRASKEDSTEKILKNAMKKHNLNEVDWRQYVLVICYGDQERILEMDEQPVVIFKNLRQQGLHPAIMLRQKGDFEEVGDLTPGGRL</sequence>
<dbReference type="GO" id="GO:0005737">
    <property type="term" value="C:cytoplasm"/>
    <property type="evidence" value="ECO:0007669"/>
    <property type="project" value="EnsemblFungi"/>
</dbReference>
<keyword evidence="4" id="KW-1185">Reference proteome</keyword>
<dbReference type="FunCoup" id="G8JM97">
    <property type="interactions" value="116"/>
</dbReference>
<feature type="region of interest" description="Disordered" evidence="1">
    <location>
        <begin position="222"/>
        <end position="299"/>
    </location>
</feature>
<dbReference type="GO" id="GO:0019887">
    <property type="term" value="F:protein kinase regulator activity"/>
    <property type="evidence" value="ECO:0007669"/>
    <property type="project" value="EnsemblFungi"/>
</dbReference>
<dbReference type="Gene3D" id="1.10.150.50">
    <property type="entry name" value="Transcription Factor, Ets-1"/>
    <property type="match status" value="1"/>
</dbReference>
<organism evidence="3 4">
    <name type="scientific">Eremothecium cymbalariae (strain CBS 270.75 / DBVPG 7215 / KCTC 17166 / NRRL Y-17582)</name>
    <name type="common">Yeast</name>
    <dbReference type="NCBI Taxonomy" id="931890"/>
    <lineage>
        <taxon>Eukaryota</taxon>
        <taxon>Fungi</taxon>
        <taxon>Dikarya</taxon>
        <taxon>Ascomycota</taxon>
        <taxon>Saccharomycotina</taxon>
        <taxon>Saccharomycetes</taxon>
        <taxon>Saccharomycetales</taxon>
        <taxon>Saccharomycetaceae</taxon>
        <taxon>Eremothecium</taxon>
    </lineage>
</organism>
<dbReference type="RefSeq" id="XP_003644123.1">
    <property type="nucleotide sequence ID" value="XM_003644075.1"/>
</dbReference>
<dbReference type="Proteomes" id="UP000006790">
    <property type="component" value="Chromosome 1"/>
</dbReference>
<dbReference type="GO" id="GO:0038066">
    <property type="term" value="P:p38MAPK cascade"/>
    <property type="evidence" value="ECO:0007669"/>
    <property type="project" value="EnsemblFungi"/>
</dbReference>
<dbReference type="KEGG" id="erc:Ecym_1048"/>
<dbReference type="PROSITE" id="PS50200">
    <property type="entry name" value="RA"/>
    <property type="match status" value="1"/>
</dbReference>
<dbReference type="OrthoDB" id="445896at2759"/>
<proteinExistence type="predicted"/>
<dbReference type="InterPro" id="IPR029071">
    <property type="entry name" value="Ubiquitin-like_domsf"/>
</dbReference>
<dbReference type="eggNOG" id="ENOG502RXZB">
    <property type="taxonomic scope" value="Eukaryota"/>
</dbReference>
<dbReference type="InterPro" id="IPR015316">
    <property type="entry name" value="SAM_Ste50"/>
</dbReference>
<name>G8JM97_ERECY</name>
<dbReference type="SUPFAM" id="SSF47769">
    <property type="entry name" value="SAM/Pointed domain"/>
    <property type="match status" value="1"/>
</dbReference>
<dbReference type="GO" id="GO:0007232">
    <property type="term" value="P:osmosensory signaling pathway via Sho1 osmosensor"/>
    <property type="evidence" value="ECO:0007669"/>
    <property type="project" value="EnsemblFungi"/>
</dbReference>
<feature type="compositionally biased region" description="Basic and acidic residues" evidence="1">
    <location>
        <begin position="51"/>
        <end position="76"/>
    </location>
</feature>
<feature type="domain" description="Ras-associating" evidence="2">
    <location>
        <begin position="285"/>
        <end position="364"/>
    </location>
</feature>
<evidence type="ECO:0000259" key="2">
    <source>
        <dbReference type="PROSITE" id="PS50200"/>
    </source>
</evidence>
<evidence type="ECO:0000313" key="3">
    <source>
        <dbReference type="EMBL" id="AET37306.1"/>
    </source>
</evidence>
<dbReference type="InParanoid" id="G8JM97"/>
<gene>
    <name evidence="3" type="ordered locus">Ecym_1048</name>
</gene>